<name>A0A8J2TX44_9MICO</name>
<keyword evidence="1" id="KW-0472">Membrane</keyword>
<comment type="caution">
    <text evidence="2">The sequence shown here is derived from an EMBL/GenBank/DDBJ whole genome shotgun (WGS) entry which is preliminary data.</text>
</comment>
<gene>
    <name evidence="2" type="ORF">GCM10011333_12500</name>
</gene>
<proteinExistence type="predicted"/>
<keyword evidence="3" id="KW-1185">Reference proteome</keyword>
<keyword evidence="1" id="KW-1133">Transmembrane helix</keyword>
<sequence>MGTEPRARTPRRRIRLAAVLLMIQGVLMEGGVFLALPVLLILGIDQADAAERFAFVVPYLNEYLYLMMVMAGVFGALRVVAAIGLLRDRLWGFALAVIMCTVTLVLMILLLPAGIADGLLSGGALVLLLTAWYGAAPISPPEPGSR</sequence>
<dbReference type="Proteomes" id="UP000616114">
    <property type="component" value="Unassembled WGS sequence"/>
</dbReference>
<dbReference type="AlphaFoldDB" id="A0A8J2TX44"/>
<feature type="transmembrane region" description="Helical" evidence="1">
    <location>
        <begin position="16"/>
        <end position="44"/>
    </location>
</feature>
<evidence type="ECO:0000256" key="1">
    <source>
        <dbReference type="SAM" id="Phobius"/>
    </source>
</evidence>
<reference evidence="2" key="1">
    <citation type="journal article" date="2014" name="Int. J. Syst. Evol. Microbiol.">
        <title>Complete genome sequence of Corynebacterium casei LMG S-19264T (=DSM 44701T), isolated from a smear-ripened cheese.</title>
        <authorList>
            <consortium name="US DOE Joint Genome Institute (JGI-PGF)"/>
            <person name="Walter F."/>
            <person name="Albersmeier A."/>
            <person name="Kalinowski J."/>
            <person name="Ruckert C."/>
        </authorList>
    </citation>
    <scope>NUCLEOTIDE SEQUENCE</scope>
    <source>
        <strain evidence="2">CGMCC 1.12785</strain>
    </source>
</reference>
<protein>
    <submittedName>
        <fullName evidence="2">Uncharacterized protein</fullName>
    </submittedName>
</protein>
<dbReference type="EMBL" id="BMFY01000004">
    <property type="protein sequence ID" value="GGA11155.1"/>
    <property type="molecule type" value="Genomic_DNA"/>
</dbReference>
<feature type="transmembrane region" description="Helical" evidence="1">
    <location>
        <begin position="64"/>
        <end position="86"/>
    </location>
</feature>
<dbReference type="RefSeq" id="WP_188550064.1">
    <property type="nucleotide sequence ID" value="NZ_BMFY01000004.1"/>
</dbReference>
<organism evidence="2 3">
    <name type="scientific">Sediminivirga luteola</name>
    <dbReference type="NCBI Taxonomy" id="1774748"/>
    <lineage>
        <taxon>Bacteria</taxon>
        <taxon>Bacillati</taxon>
        <taxon>Actinomycetota</taxon>
        <taxon>Actinomycetes</taxon>
        <taxon>Micrococcales</taxon>
        <taxon>Brevibacteriaceae</taxon>
        <taxon>Sediminivirga</taxon>
    </lineage>
</organism>
<accession>A0A8J2TX44</accession>
<evidence type="ECO:0000313" key="3">
    <source>
        <dbReference type="Proteomes" id="UP000616114"/>
    </source>
</evidence>
<evidence type="ECO:0000313" key="2">
    <source>
        <dbReference type="EMBL" id="GGA11155.1"/>
    </source>
</evidence>
<feature type="transmembrane region" description="Helical" evidence="1">
    <location>
        <begin position="93"/>
        <end position="113"/>
    </location>
</feature>
<reference evidence="2" key="2">
    <citation type="submission" date="2020-09" db="EMBL/GenBank/DDBJ databases">
        <authorList>
            <person name="Sun Q."/>
            <person name="Zhou Y."/>
        </authorList>
    </citation>
    <scope>NUCLEOTIDE SEQUENCE</scope>
    <source>
        <strain evidence="2">CGMCC 1.12785</strain>
    </source>
</reference>
<keyword evidence="1" id="KW-0812">Transmembrane</keyword>